<evidence type="ECO:0000256" key="3">
    <source>
        <dbReference type="PROSITE-ProRule" id="PRU00023"/>
    </source>
</evidence>
<dbReference type="EMBL" id="CAJNDS010000427">
    <property type="protein sequence ID" value="CAE7205035.1"/>
    <property type="molecule type" value="Genomic_DNA"/>
</dbReference>
<reference evidence="4" key="1">
    <citation type="submission" date="2021-02" db="EMBL/GenBank/DDBJ databases">
        <authorList>
            <person name="Dougan E. K."/>
            <person name="Rhodes N."/>
            <person name="Thang M."/>
            <person name="Chan C."/>
        </authorList>
    </citation>
    <scope>NUCLEOTIDE SEQUENCE</scope>
</reference>
<dbReference type="PROSITE" id="PS50088">
    <property type="entry name" value="ANK_REPEAT"/>
    <property type="match status" value="2"/>
</dbReference>
<proteinExistence type="predicted"/>
<feature type="repeat" description="ANK" evidence="3">
    <location>
        <begin position="504"/>
        <end position="536"/>
    </location>
</feature>
<dbReference type="OrthoDB" id="3246549at2759"/>
<dbReference type="Proteomes" id="UP000604046">
    <property type="component" value="Unassembled WGS sequence"/>
</dbReference>
<protein>
    <submittedName>
        <fullName evidence="4">Caiap protein</fullName>
    </submittedName>
</protein>
<accession>A0A812JBI6</accession>
<dbReference type="SMART" id="SM00248">
    <property type="entry name" value="ANK"/>
    <property type="match status" value="6"/>
</dbReference>
<dbReference type="PANTHER" id="PTHR24123:SF139">
    <property type="entry name" value="ANKYRIN"/>
    <property type="match status" value="1"/>
</dbReference>
<dbReference type="InterPro" id="IPR002110">
    <property type="entry name" value="Ankyrin_rpt"/>
</dbReference>
<sequence length="585" mass="64569">MPLPRYVVPVETLLCMREVQSYEQLHRDGVLVEYDESQGNAMFVSHQWTGGEHPDGSGEQFAVLKDALQTLMSGKVDISGNISMELYRGQQNTVSAKEIFASSLFIWYDYFCIPQHHSATAVAMRQMAVNSIPGYVDRCQFFIILCPHVRHTQTNLLLNKRSWSSRGWCRLEQLARELSTREGSLSSIEMHGSTHLVEAPTYGWMQKPVGEGNFGREQDRGRIALVVQDMVKKKLHSFLQREDFNSYRMMLNLQNVYYRNLRVAPMDDFIPGFVSNSPDPGVVTVQNFMHQNGFESISDRDSDGWSPICFAALDGRPLLIAALLDRNADVNDRVTQQSSVPFGQCPLLHICAFLSHNDAVNLLIQRRADVHARDGFGATALPWAAFSDNVEGLQSLIAAGTDPGQVDMLGYAPFTLASSAGSLASMSALLPYTPREEMDKTLNVAMLQGGGSAQVVSTLISLAADVNHQSSTPLLSPLGIWLGCLNIRHHFSESKLSAYACHYEGMTPLMCSILTNSFEATAVLLGVGARTDLQNARGKTAVDLAMESATPSYIVHALKDEGDARSKLVQEVAEFVEGEMVSESF</sequence>
<keyword evidence="5" id="KW-1185">Reference proteome</keyword>
<comment type="caution">
    <text evidence="4">The sequence shown here is derived from an EMBL/GenBank/DDBJ whole genome shotgun (WGS) entry which is preliminary data.</text>
</comment>
<keyword evidence="1" id="KW-0677">Repeat</keyword>
<evidence type="ECO:0000256" key="1">
    <source>
        <dbReference type="ARBA" id="ARBA00022737"/>
    </source>
</evidence>
<dbReference type="Gene3D" id="1.25.40.20">
    <property type="entry name" value="Ankyrin repeat-containing domain"/>
    <property type="match status" value="2"/>
</dbReference>
<gene>
    <name evidence="4" type="primary">caiap</name>
    <name evidence="4" type="ORF">SNAT2548_LOCUS6433</name>
</gene>
<dbReference type="InterPro" id="IPR036770">
    <property type="entry name" value="Ankyrin_rpt-contain_sf"/>
</dbReference>
<evidence type="ECO:0000256" key="2">
    <source>
        <dbReference type="ARBA" id="ARBA00023043"/>
    </source>
</evidence>
<dbReference type="Pfam" id="PF12796">
    <property type="entry name" value="Ank_2"/>
    <property type="match status" value="1"/>
</dbReference>
<dbReference type="InterPro" id="IPR051165">
    <property type="entry name" value="Multifunctional_ANK_Repeat"/>
</dbReference>
<dbReference type="SUPFAM" id="SSF48403">
    <property type="entry name" value="Ankyrin repeat"/>
    <property type="match status" value="1"/>
</dbReference>
<evidence type="ECO:0000313" key="4">
    <source>
        <dbReference type="EMBL" id="CAE7205035.1"/>
    </source>
</evidence>
<organism evidence="4 5">
    <name type="scientific">Symbiodinium natans</name>
    <dbReference type="NCBI Taxonomy" id="878477"/>
    <lineage>
        <taxon>Eukaryota</taxon>
        <taxon>Sar</taxon>
        <taxon>Alveolata</taxon>
        <taxon>Dinophyceae</taxon>
        <taxon>Suessiales</taxon>
        <taxon>Symbiodiniaceae</taxon>
        <taxon>Symbiodinium</taxon>
    </lineage>
</organism>
<feature type="repeat" description="ANK" evidence="3">
    <location>
        <begin position="303"/>
        <end position="335"/>
    </location>
</feature>
<dbReference type="AlphaFoldDB" id="A0A812JBI6"/>
<keyword evidence="2 3" id="KW-0040">ANK repeat</keyword>
<dbReference type="PANTHER" id="PTHR24123">
    <property type="entry name" value="ANKYRIN REPEAT-CONTAINING"/>
    <property type="match status" value="1"/>
</dbReference>
<name>A0A812JBI6_9DINO</name>
<evidence type="ECO:0000313" key="5">
    <source>
        <dbReference type="Proteomes" id="UP000604046"/>
    </source>
</evidence>